<dbReference type="PROSITE" id="PS00587">
    <property type="entry name" value="GLYCOSYL_HYDROL_F17"/>
    <property type="match status" value="1"/>
</dbReference>
<dbReference type="InterPro" id="IPR017853">
    <property type="entry name" value="GH"/>
</dbReference>
<dbReference type="EMBL" id="LFYR01000729">
    <property type="protein sequence ID" value="KMZ70170.1"/>
    <property type="molecule type" value="Genomic_DNA"/>
</dbReference>
<evidence type="ECO:0000313" key="19">
    <source>
        <dbReference type="EMBL" id="KMZ70170.1"/>
    </source>
</evidence>
<evidence type="ECO:0000259" key="18">
    <source>
        <dbReference type="SMART" id="SM00768"/>
    </source>
</evidence>
<comment type="caution">
    <text evidence="19">The sequence shown here is derived from an EMBL/GenBank/DDBJ whole genome shotgun (WGS) entry which is preliminary data.</text>
</comment>
<evidence type="ECO:0000256" key="6">
    <source>
        <dbReference type="ARBA" id="ARBA00022622"/>
    </source>
</evidence>
<keyword evidence="14 16" id="KW-0326">Glycosidase</keyword>
<dbReference type="GO" id="GO:0005975">
    <property type="term" value="P:carbohydrate metabolic process"/>
    <property type="evidence" value="ECO:0007669"/>
    <property type="project" value="InterPro"/>
</dbReference>
<dbReference type="STRING" id="29655.A0A0K9PPM2"/>
<dbReference type="AlphaFoldDB" id="A0A0K9PPM2"/>
<feature type="chain" id="PRO_5005527928" description="glucan endo-1,3-beta-D-glucosidase" evidence="17">
    <location>
        <begin position="24"/>
        <end position="489"/>
    </location>
</feature>
<dbReference type="Pfam" id="PF00332">
    <property type="entry name" value="Glyco_hydro_17"/>
    <property type="match status" value="1"/>
</dbReference>
<evidence type="ECO:0000256" key="1">
    <source>
        <dbReference type="ARBA" id="ARBA00000382"/>
    </source>
</evidence>
<dbReference type="InterPro" id="IPR000490">
    <property type="entry name" value="Glyco_hydro_17"/>
</dbReference>
<protein>
    <recommendedName>
        <fullName evidence="4">glucan endo-1,3-beta-D-glucosidase</fullName>
        <ecNumber evidence="4">3.2.1.39</ecNumber>
    </recommendedName>
</protein>
<evidence type="ECO:0000256" key="3">
    <source>
        <dbReference type="ARBA" id="ARBA00008773"/>
    </source>
</evidence>
<keyword evidence="6" id="KW-0336">GPI-anchor</keyword>
<dbReference type="Pfam" id="PF07983">
    <property type="entry name" value="X8"/>
    <property type="match status" value="1"/>
</dbReference>
<proteinExistence type="inferred from homology"/>
<keyword evidence="8 16" id="KW-0378">Hydrolase</keyword>
<evidence type="ECO:0000256" key="13">
    <source>
        <dbReference type="ARBA" id="ARBA00023288"/>
    </source>
</evidence>
<dbReference type="EC" id="3.2.1.39" evidence="4"/>
<evidence type="ECO:0000256" key="8">
    <source>
        <dbReference type="ARBA" id="ARBA00022801"/>
    </source>
</evidence>
<evidence type="ECO:0000256" key="16">
    <source>
        <dbReference type="RuleBase" id="RU004336"/>
    </source>
</evidence>
<evidence type="ECO:0000313" key="20">
    <source>
        <dbReference type="Proteomes" id="UP000036987"/>
    </source>
</evidence>
<dbReference type="GO" id="GO:0098552">
    <property type="term" value="C:side of membrane"/>
    <property type="evidence" value="ECO:0007669"/>
    <property type="project" value="UniProtKB-KW"/>
</dbReference>
<dbReference type="Gene3D" id="3.20.20.80">
    <property type="entry name" value="Glycosidases"/>
    <property type="match status" value="1"/>
</dbReference>
<dbReference type="SMART" id="SM00768">
    <property type="entry name" value="X8"/>
    <property type="match status" value="1"/>
</dbReference>
<dbReference type="InterPro" id="IPR044965">
    <property type="entry name" value="Glyco_hydro_17_plant"/>
</dbReference>
<dbReference type="FunFam" id="3.20.20.80:FF:000008">
    <property type="entry name" value="Glucan endo-1,3-beta-glucosidase 5"/>
    <property type="match status" value="1"/>
</dbReference>
<dbReference type="InterPro" id="IPR012946">
    <property type="entry name" value="X8"/>
</dbReference>
<gene>
    <name evidence="19" type="ORF">ZOSMA_1G01425</name>
</gene>
<feature type="domain" description="X8" evidence="18">
    <location>
        <begin position="372"/>
        <end position="456"/>
    </location>
</feature>
<dbReference type="SUPFAM" id="SSF51445">
    <property type="entry name" value="(Trans)glycosidases"/>
    <property type="match status" value="1"/>
</dbReference>
<keyword evidence="12" id="KW-0325">Glycoprotein</keyword>
<evidence type="ECO:0000256" key="15">
    <source>
        <dbReference type="RuleBase" id="RU004335"/>
    </source>
</evidence>
<keyword evidence="10" id="KW-0472">Membrane</keyword>
<evidence type="ECO:0000256" key="17">
    <source>
        <dbReference type="SAM" id="SignalP"/>
    </source>
</evidence>
<evidence type="ECO:0000256" key="4">
    <source>
        <dbReference type="ARBA" id="ARBA00012780"/>
    </source>
</evidence>
<dbReference type="Proteomes" id="UP000036987">
    <property type="component" value="Unassembled WGS sequence"/>
</dbReference>
<dbReference type="Gene3D" id="1.20.58.1040">
    <property type="match status" value="1"/>
</dbReference>
<keyword evidence="5" id="KW-1003">Cell membrane</keyword>
<keyword evidence="13" id="KW-0449">Lipoprotein</keyword>
<dbReference type="GO" id="GO:0006952">
    <property type="term" value="P:defense response"/>
    <property type="evidence" value="ECO:0007669"/>
    <property type="project" value="UniProtKB-KW"/>
</dbReference>
<keyword evidence="9" id="KW-0611">Plant defense</keyword>
<comment type="subcellular location">
    <subcellularLocation>
        <location evidence="2">Cell membrane</location>
        <topology evidence="2">Lipid-anchor</topology>
        <topology evidence="2">GPI-anchor</topology>
    </subcellularLocation>
</comment>
<dbReference type="OMA" id="KMEVYLF"/>
<evidence type="ECO:0000256" key="2">
    <source>
        <dbReference type="ARBA" id="ARBA00004609"/>
    </source>
</evidence>
<dbReference type="PANTHER" id="PTHR32227">
    <property type="entry name" value="GLUCAN ENDO-1,3-BETA-GLUCOSIDASE BG1-RELATED-RELATED"/>
    <property type="match status" value="1"/>
</dbReference>
<evidence type="ECO:0000256" key="5">
    <source>
        <dbReference type="ARBA" id="ARBA00022475"/>
    </source>
</evidence>
<reference evidence="20" key="1">
    <citation type="journal article" date="2016" name="Nature">
        <title>The genome of the seagrass Zostera marina reveals angiosperm adaptation to the sea.</title>
        <authorList>
            <person name="Olsen J.L."/>
            <person name="Rouze P."/>
            <person name="Verhelst B."/>
            <person name="Lin Y.-C."/>
            <person name="Bayer T."/>
            <person name="Collen J."/>
            <person name="Dattolo E."/>
            <person name="De Paoli E."/>
            <person name="Dittami S."/>
            <person name="Maumus F."/>
            <person name="Michel G."/>
            <person name="Kersting A."/>
            <person name="Lauritano C."/>
            <person name="Lohaus R."/>
            <person name="Toepel M."/>
            <person name="Tonon T."/>
            <person name="Vanneste K."/>
            <person name="Amirebrahimi M."/>
            <person name="Brakel J."/>
            <person name="Bostroem C."/>
            <person name="Chovatia M."/>
            <person name="Grimwood J."/>
            <person name="Jenkins J.W."/>
            <person name="Jueterbock A."/>
            <person name="Mraz A."/>
            <person name="Stam W.T."/>
            <person name="Tice H."/>
            <person name="Bornberg-Bauer E."/>
            <person name="Green P.J."/>
            <person name="Pearson G.A."/>
            <person name="Procaccini G."/>
            <person name="Duarte C.M."/>
            <person name="Schmutz J."/>
            <person name="Reusch T.B.H."/>
            <person name="Van de Peer Y."/>
        </authorList>
    </citation>
    <scope>NUCLEOTIDE SEQUENCE [LARGE SCALE GENOMIC DNA]</scope>
    <source>
        <strain evidence="20">cv. Finnish</strain>
    </source>
</reference>
<comment type="catalytic activity">
    <reaction evidence="1">
        <text>Hydrolysis of (1-&gt;3)-beta-D-glucosidic linkages in (1-&gt;3)-beta-D-glucans.</text>
        <dbReference type="EC" id="3.2.1.39"/>
    </reaction>
</comment>
<name>A0A0K9PPM2_ZOSMR</name>
<keyword evidence="20" id="KW-1185">Reference proteome</keyword>
<dbReference type="OrthoDB" id="408788at2759"/>
<evidence type="ECO:0000256" key="10">
    <source>
        <dbReference type="ARBA" id="ARBA00023136"/>
    </source>
</evidence>
<keyword evidence="11" id="KW-1015">Disulfide bond</keyword>
<evidence type="ECO:0000256" key="14">
    <source>
        <dbReference type="ARBA" id="ARBA00023295"/>
    </source>
</evidence>
<evidence type="ECO:0000256" key="12">
    <source>
        <dbReference type="ARBA" id="ARBA00023180"/>
    </source>
</evidence>
<sequence length="489" mass="54548">MKILFLVFFLSLGDLSFLLSVESSEVGIGVNWGTMMSHPLLPIAVVEMLKANGVGRVKLFDADPWTVTAMKDTGIEVMVAIPNDQLMMLNSYKHAREWVRMNVTRFVPAVNIKLVGVGNEPFLESYNGSFTNISFPALKNIQKALDEAGFGHVIKATIPLNADVYNSPTENPVPSAGSFRPDIYRLMVKIVKYLHLKQSPFVVNIYPFLSLYQNADFPIDYAFFDGNAVPLYDNGINYTNMFDANFDTLVSALKKVGVGDLKIIIGEVGWPTDGDKNANIRYAKQFYDGLLKKIKKHQGTPLRPGNIQMYLFGLFDENMKSISPGNFERHWGIFRYDGKPKFPIDIQGNDTIVGRHSNELVPVKGVDFLPEQWCEFDDRARKDVDQVAQSTSYACSLGDCTVLGYGSSCNGLDNFENVSYAFNMYFQMQDQDVRACDFGGLAKLTNKNPSRKGCLFPRQIVSTAVGDQTIATVSVLKILLFLISLVMAN</sequence>
<comment type="similarity">
    <text evidence="3 15">Belongs to the glycosyl hydrolase 17 family.</text>
</comment>
<evidence type="ECO:0000256" key="11">
    <source>
        <dbReference type="ARBA" id="ARBA00023157"/>
    </source>
</evidence>
<evidence type="ECO:0000256" key="9">
    <source>
        <dbReference type="ARBA" id="ARBA00022821"/>
    </source>
</evidence>
<organism evidence="19 20">
    <name type="scientific">Zostera marina</name>
    <name type="common">Eelgrass</name>
    <dbReference type="NCBI Taxonomy" id="29655"/>
    <lineage>
        <taxon>Eukaryota</taxon>
        <taxon>Viridiplantae</taxon>
        <taxon>Streptophyta</taxon>
        <taxon>Embryophyta</taxon>
        <taxon>Tracheophyta</taxon>
        <taxon>Spermatophyta</taxon>
        <taxon>Magnoliopsida</taxon>
        <taxon>Liliopsida</taxon>
        <taxon>Zosteraceae</taxon>
        <taxon>Zostera</taxon>
    </lineage>
</organism>
<keyword evidence="7 17" id="KW-0732">Signal</keyword>
<dbReference type="GO" id="GO:0042973">
    <property type="term" value="F:glucan endo-1,3-beta-D-glucosidase activity"/>
    <property type="evidence" value="ECO:0007669"/>
    <property type="project" value="UniProtKB-EC"/>
</dbReference>
<feature type="signal peptide" evidence="17">
    <location>
        <begin position="1"/>
        <end position="23"/>
    </location>
</feature>
<dbReference type="GO" id="GO:0005886">
    <property type="term" value="C:plasma membrane"/>
    <property type="evidence" value="ECO:0000318"/>
    <property type="project" value="GO_Central"/>
</dbReference>
<evidence type="ECO:0000256" key="7">
    <source>
        <dbReference type="ARBA" id="ARBA00022729"/>
    </source>
</evidence>
<dbReference type="FunFam" id="1.20.58.1040:FF:000002">
    <property type="entry name" value="Glucan endo-1,3-beta-glucosidase 8"/>
    <property type="match status" value="1"/>
</dbReference>
<accession>A0A0K9PPM2</accession>